<dbReference type="AlphaFoldDB" id="A0A7W9SHI2"/>
<dbReference type="Proteomes" id="UP000522163">
    <property type="component" value="Unassembled WGS sequence"/>
</dbReference>
<dbReference type="InterPro" id="IPR050429">
    <property type="entry name" value="PTS_Glucose_EIICBA"/>
</dbReference>
<evidence type="ECO:0000256" key="6">
    <source>
        <dbReference type="SAM" id="Phobius"/>
    </source>
</evidence>
<dbReference type="InterPro" id="IPR001996">
    <property type="entry name" value="PTS_IIB_1"/>
</dbReference>
<dbReference type="GO" id="GO:0009401">
    <property type="term" value="P:phosphoenolpyruvate-dependent sugar phosphotransferase system"/>
    <property type="evidence" value="ECO:0007669"/>
    <property type="project" value="UniProtKB-KW"/>
</dbReference>
<evidence type="ECO:0000256" key="1">
    <source>
        <dbReference type="ARBA" id="ARBA00022448"/>
    </source>
</evidence>
<comment type="caution">
    <text evidence="8">The sequence shown here is derived from an EMBL/GenBank/DDBJ whole genome shotgun (WGS) entry which is preliminary data.</text>
</comment>
<comment type="caution">
    <text evidence="5">Lacks conserved residue(s) required for the propagation of feature annotation.</text>
</comment>
<keyword evidence="6" id="KW-0812">Transmembrane</keyword>
<gene>
    <name evidence="8" type="ORF">HNQ46_001519</name>
</gene>
<feature type="domain" description="PTS EIIB type-1" evidence="7">
    <location>
        <begin position="85"/>
        <end position="164"/>
    </location>
</feature>
<evidence type="ECO:0000256" key="4">
    <source>
        <dbReference type="ARBA" id="ARBA00022683"/>
    </source>
</evidence>
<name>A0A7W9SHI2_9FIRM</name>
<dbReference type="PROSITE" id="PS51098">
    <property type="entry name" value="PTS_EIIB_TYPE_1"/>
    <property type="match status" value="1"/>
</dbReference>
<keyword evidence="1" id="KW-0813">Transport</keyword>
<dbReference type="InterPro" id="IPR036878">
    <property type="entry name" value="Glu_permease_IIB"/>
</dbReference>
<evidence type="ECO:0000256" key="3">
    <source>
        <dbReference type="ARBA" id="ARBA00022679"/>
    </source>
</evidence>
<keyword evidence="6" id="KW-1133">Transmembrane helix</keyword>
<accession>A0A7W9SHI2</accession>
<dbReference type="EMBL" id="JACHHH010000007">
    <property type="protein sequence ID" value="MBB6041536.1"/>
    <property type="molecule type" value="Genomic_DNA"/>
</dbReference>
<dbReference type="Gene3D" id="3.30.1360.60">
    <property type="entry name" value="Glucose permease domain IIB"/>
    <property type="match status" value="1"/>
</dbReference>
<evidence type="ECO:0000259" key="7">
    <source>
        <dbReference type="PROSITE" id="PS51098"/>
    </source>
</evidence>
<sequence length="164" mass="18782">MFDWLMPFFYILSATGVAEAPSGFSIEQVLQPPLLYACIGGLILFLFLLFLLLRFLRKRRHKKALEYHIDEKDKYHVRLEAKNLSALLPPLLEGLGGKENIQSLRSENRRLKVGIKDYDLVKESCIREAGFPGLIRPRKDEVQIIVGEDADELKNRLGQELSLS</sequence>
<dbReference type="SUPFAM" id="SSF55604">
    <property type="entry name" value="Glucose permease domain IIB"/>
    <property type="match status" value="1"/>
</dbReference>
<keyword evidence="3" id="KW-0808">Transferase</keyword>
<keyword evidence="2" id="KW-0762">Sugar transport</keyword>
<proteinExistence type="predicted"/>
<evidence type="ECO:0000256" key="2">
    <source>
        <dbReference type="ARBA" id="ARBA00022597"/>
    </source>
</evidence>
<dbReference type="PANTHER" id="PTHR30009">
    <property type="entry name" value="CYTOCHROME C-TYPE SYNTHESIS PROTEIN AND PTS TRANSMEMBRANE COMPONENT"/>
    <property type="match status" value="1"/>
</dbReference>
<evidence type="ECO:0000256" key="5">
    <source>
        <dbReference type="PROSITE-ProRule" id="PRU00421"/>
    </source>
</evidence>
<keyword evidence="4" id="KW-0598">Phosphotransferase system</keyword>
<dbReference type="RefSeq" id="WP_007156504.1">
    <property type="nucleotide sequence ID" value="NZ_JACHHH010000007.1"/>
</dbReference>
<dbReference type="GO" id="GO:0090563">
    <property type="term" value="F:protein-phosphocysteine-sugar phosphotransferase activity"/>
    <property type="evidence" value="ECO:0007669"/>
    <property type="project" value="TreeGrafter"/>
</dbReference>
<dbReference type="GO" id="GO:0008982">
    <property type="term" value="F:protein-N(PI)-phosphohistidine-sugar phosphotransferase activity"/>
    <property type="evidence" value="ECO:0007669"/>
    <property type="project" value="InterPro"/>
</dbReference>
<evidence type="ECO:0000313" key="9">
    <source>
        <dbReference type="Proteomes" id="UP000522163"/>
    </source>
</evidence>
<organism evidence="8 9">
    <name type="scientific">Oribacterium sinus</name>
    <dbReference type="NCBI Taxonomy" id="237576"/>
    <lineage>
        <taxon>Bacteria</taxon>
        <taxon>Bacillati</taxon>
        <taxon>Bacillota</taxon>
        <taxon>Clostridia</taxon>
        <taxon>Lachnospirales</taxon>
        <taxon>Lachnospiraceae</taxon>
        <taxon>Oribacterium</taxon>
    </lineage>
</organism>
<dbReference type="GO" id="GO:0005886">
    <property type="term" value="C:plasma membrane"/>
    <property type="evidence" value="ECO:0007669"/>
    <property type="project" value="TreeGrafter"/>
</dbReference>
<keyword evidence="6" id="KW-0472">Membrane</keyword>
<feature type="transmembrane region" description="Helical" evidence="6">
    <location>
        <begin position="34"/>
        <end position="53"/>
    </location>
</feature>
<evidence type="ECO:0000313" key="8">
    <source>
        <dbReference type="EMBL" id="MBB6041536.1"/>
    </source>
</evidence>
<reference evidence="8 9" key="1">
    <citation type="submission" date="2020-08" db="EMBL/GenBank/DDBJ databases">
        <title>Genomic Encyclopedia of Type Strains, Phase IV (KMG-IV): sequencing the most valuable type-strain genomes for metagenomic binning, comparative biology and taxonomic classification.</title>
        <authorList>
            <person name="Goeker M."/>
        </authorList>
    </citation>
    <scope>NUCLEOTIDE SEQUENCE [LARGE SCALE GENOMIC DNA]</scope>
    <source>
        <strain evidence="8 9">DSM 17245</strain>
    </source>
</reference>
<dbReference type="GeneID" id="85015062"/>
<protein>
    <submittedName>
        <fullName evidence="8">PTS system N-acetylglucosamine-specific IIC component</fullName>
    </submittedName>
</protein>